<proteinExistence type="inferred from homology"/>
<comment type="similarity">
    <text evidence="4">Belongs to the protein kinase superfamily. Ser/Thr protein kinase family.</text>
</comment>
<evidence type="ECO:0000256" key="2">
    <source>
        <dbReference type="ARBA" id="ARBA00004389"/>
    </source>
</evidence>
<evidence type="ECO:0000256" key="19">
    <source>
        <dbReference type="ARBA" id="ARBA00023170"/>
    </source>
</evidence>
<feature type="non-terminal residue" evidence="29">
    <location>
        <position position="1"/>
    </location>
</feature>
<keyword evidence="12" id="KW-0732">Signal</keyword>
<dbReference type="SMART" id="SM00369">
    <property type="entry name" value="LRR_TYP"/>
    <property type="match status" value="9"/>
</dbReference>
<evidence type="ECO:0000256" key="8">
    <source>
        <dbReference type="ARBA" id="ARBA00022553"/>
    </source>
</evidence>
<evidence type="ECO:0000256" key="13">
    <source>
        <dbReference type="ARBA" id="ARBA00022737"/>
    </source>
</evidence>
<evidence type="ECO:0000256" key="16">
    <source>
        <dbReference type="ARBA" id="ARBA00022840"/>
    </source>
</evidence>
<evidence type="ECO:0000256" key="17">
    <source>
        <dbReference type="ARBA" id="ARBA00022989"/>
    </source>
</evidence>
<dbReference type="InterPro" id="IPR000719">
    <property type="entry name" value="Prot_kinase_dom"/>
</dbReference>
<dbReference type="InterPro" id="IPR001245">
    <property type="entry name" value="Ser-Thr/Tyr_kinase_cat_dom"/>
</dbReference>
<keyword evidence="17 27" id="KW-1133">Transmembrane helix</keyword>
<evidence type="ECO:0000256" key="14">
    <source>
        <dbReference type="ARBA" id="ARBA00022741"/>
    </source>
</evidence>
<organism evidence="29 30">
    <name type="scientific">Eragrostis curvula</name>
    <name type="common">weeping love grass</name>
    <dbReference type="NCBI Taxonomy" id="38414"/>
    <lineage>
        <taxon>Eukaryota</taxon>
        <taxon>Viridiplantae</taxon>
        <taxon>Streptophyta</taxon>
        <taxon>Embryophyta</taxon>
        <taxon>Tracheophyta</taxon>
        <taxon>Spermatophyta</taxon>
        <taxon>Magnoliopsida</taxon>
        <taxon>Liliopsida</taxon>
        <taxon>Poales</taxon>
        <taxon>Poaceae</taxon>
        <taxon>PACMAD clade</taxon>
        <taxon>Chloridoideae</taxon>
        <taxon>Eragrostideae</taxon>
        <taxon>Eragrostidinae</taxon>
        <taxon>Eragrostis</taxon>
    </lineage>
</organism>
<evidence type="ECO:0000256" key="20">
    <source>
        <dbReference type="ARBA" id="ARBA00023180"/>
    </source>
</evidence>
<dbReference type="InterPro" id="IPR011009">
    <property type="entry name" value="Kinase-like_dom_sf"/>
</dbReference>
<keyword evidence="8" id="KW-0597">Phosphoprotein</keyword>
<dbReference type="PROSITE" id="PS00108">
    <property type="entry name" value="PROTEIN_KINASE_ST"/>
    <property type="match status" value="1"/>
</dbReference>
<feature type="binding site" evidence="26">
    <location>
        <position position="756"/>
    </location>
    <ligand>
        <name>ATP</name>
        <dbReference type="ChEBI" id="CHEBI:30616"/>
    </ligand>
</feature>
<dbReference type="Pfam" id="PF07714">
    <property type="entry name" value="PK_Tyr_Ser-Thr"/>
    <property type="match status" value="1"/>
</dbReference>
<evidence type="ECO:0000256" key="4">
    <source>
        <dbReference type="ARBA" id="ARBA00008684"/>
    </source>
</evidence>
<keyword evidence="6" id="KW-1003">Cell membrane</keyword>
<dbReference type="AlphaFoldDB" id="A0A5J9UR76"/>
<evidence type="ECO:0000256" key="25">
    <source>
        <dbReference type="ARBA" id="ARBA00072040"/>
    </source>
</evidence>
<dbReference type="FunFam" id="3.80.10.10:FF:000288">
    <property type="entry name" value="LRR receptor-like serine/threonine-protein kinase EFR"/>
    <property type="match status" value="1"/>
</dbReference>
<keyword evidence="11 27" id="KW-0812">Transmembrane</keyword>
<evidence type="ECO:0000259" key="28">
    <source>
        <dbReference type="PROSITE" id="PS50011"/>
    </source>
</evidence>
<dbReference type="Pfam" id="PF08263">
    <property type="entry name" value="LRRNT_2"/>
    <property type="match status" value="1"/>
</dbReference>
<gene>
    <name evidence="29" type="ORF">EJB05_28912</name>
</gene>
<protein>
    <recommendedName>
        <fullName evidence="25">Receptor kinase-like protein Xa21</fullName>
        <ecNumber evidence="5">2.7.11.1</ecNumber>
    </recommendedName>
</protein>
<evidence type="ECO:0000256" key="5">
    <source>
        <dbReference type="ARBA" id="ARBA00012513"/>
    </source>
</evidence>
<dbReference type="InterPro" id="IPR013210">
    <property type="entry name" value="LRR_N_plant-typ"/>
</dbReference>
<dbReference type="Gene3D" id="3.80.10.10">
    <property type="entry name" value="Ribonuclease Inhibitor"/>
    <property type="match status" value="3"/>
</dbReference>
<dbReference type="GO" id="GO:0004674">
    <property type="term" value="F:protein serine/threonine kinase activity"/>
    <property type="evidence" value="ECO:0007669"/>
    <property type="project" value="UniProtKB-KW"/>
</dbReference>
<dbReference type="FunFam" id="3.30.200.20:FF:000432">
    <property type="entry name" value="LRR receptor-like serine/threonine-protein kinase EFR"/>
    <property type="match status" value="1"/>
</dbReference>
<evidence type="ECO:0000256" key="24">
    <source>
        <dbReference type="ARBA" id="ARBA00056628"/>
    </source>
</evidence>
<dbReference type="SUPFAM" id="SSF52058">
    <property type="entry name" value="L domain-like"/>
    <property type="match status" value="2"/>
</dbReference>
<keyword evidence="16 26" id="KW-0067">ATP-binding</keyword>
<dbReference type="InterPro" id="IPR008271">
    <property type="entry name" value="Ser/Thr_kinase_AS"/>
</dbReference>
<dbReference type="InterPro" id="IPR001611">
    <property type="entry name" value="Leu-rich_rpt"/>
</dbReference>
<dbReference type="InterPro" id="IPR032675">
    <property type="entry name" value="LRR_dom_sf"/>
</dbReference>
<dbReference type="FunFam" id="1.10.510.10:FF:000358">
    <property type="entry name" value="Putative leucine-rich repeat receptor-like serine/threonine-protein kinase"/>
    <property type="match status" value="1"/>
</dbReference>
<dbReference type="Pfam" id="PF13855">
    <property type="entry name" value="LRR_8"/>
    <property type="match status" value="2"/>
</dbReference>
<keyword evidence="13" id="KW-0677">Repeat</keyword>
<evidence type="ECO:0000313" key="30">
    <source>
        <dbReference type="Proteomes" id="UP000324897"/>
    </source>
</evidence>
<dbReference type="InterPro" id="IPR003591">
    <property type="entry name" value="Leu-rich_rpt_typical-subtyp"/>
</dbReference>
<keyword evidence="15" id="KW-0418">Kinase</keyword>
<evidence type="ECO:0000256" key="26">
    <source>
        <dbReference type="PROSITE-ProRule" id="PRU10141"/>
    </source>
</evidence>
<dbReference type="Proteomes" id="UP000324897">
    <property type="component" value="Chromosome 2"/>
</dbReference>
<dbReference type="PROSITE" id="PS00107">
    <property type="entry name" value="PROTEIN_KINASE_ATP"/>
    <property type="match status" value="1"/>
</dbReference>
<evidence type="ECO:0000256" key="11">
    <source>
        <dbReference type="ARBA" id="ARBA00022692"/>
    </source>
</evidence>
<dbReference type="InterPro" id="IPR017441">
    <property type="entry name" value="Protein_kinase_ATP_BS"/>
</dbReference>
<evidence type="ECO:0000256" key="7">
    <source>
        <dbReference type="ARBA" id="ARBA00022527"/>
    </source>
</evidence>
<comment type="function">
    <text evidence="24">The processed protein kinase Xa21 chain released by protein cleavage after X.oryzae pv. oryzae protein Ax21 detection translocates into the nucleus where it can bind and regulate WRKY62, a transcription factor. Confers resistance to the bacterial pathogen X.oryzae pv. oryzae (Xoo).</text>
</comment>
<comment type="catalytic activity">
    <reaction evidence="22">
        <text>L-seryl-[protein] + ATP = O-phospho-L-seryl-[protein] + ADP + H(+)</text>
        <dbReference type="Rhea" id="RHEA:17989"/>
        <dbReference type="Rhea" id="RHEA-COMP:9863"/>
        <dbReference type="Rhea" id="RHEA-COMP:11604"/>
        <dbReference type="ChEBI" id="CHEBI:15378"/>
        <dbReference type="ChEBI" id="CHEBI:29999"/>
        <dbReference type="ChEBI" id="CHEBI:30616"/>
        <dbReference type="ChEBI" id="CHEBI:83421"/>
        <dbReference type="ChEBI" id="CHEBI:456216"/>
        <dbReference type="EC" id="2.7.11.1"/>
    </reaction>
</comment>
<evidence type="ECO:0000256" key="10">
    <source>
        <dbReference type="ARBA" id="ARBA00022679"/>
    </source>
</evidence>
<sequence length="1046" mass="114630">MYNNDAPMPFMLLTKDLNSAELASIAMMLSAIIQFLFVLLACSAHITSCSSNGNYTDKMALLDFKKTISYPQQALINWNESIHFCSWEGVLCSVKHPQRVTSLRLEIQGLAGQISPSLGNLTYLKVLILSANSITGEIPQSLGHLRRLQILKLNNNTLHGRIPSFANCSKLRELWLSSNKLVGQIPSDLPHGLQNLTFSENNLVGTFPASIGNITKLKMFSCVYNSIKGNVPNEFAQLTELQFLFVGSNKLSGSFPQSVLNISNLIRFSAASNGLGGVVPSNVGNSLPNLQVLELGGNFFYGHIPSTITNASKLFELDIPGNQFTGLVPTSIGELSQLSSLNIGSNNLKANNRRGWEFMKSLANCTKLRKFAADGNLLEGNVPNTLGNISGQLHYLYLADNQLSGDFPSGISNLRELILLALEGNHFTGLVPEWLGSLKNLQKVTLNNNLLSGVIPSGFSNMSQLEELYLQSNQFDGNIPQTIGILQMLRVLNISNNNLRGTIPMELFGIPTIMHICLSSNKLNGTLHTDIGNSKQLTYLHISSNNLSGEIPVTLGNCESLEEIVLDHNIFSGSIPISLGNIKTLQNINLSHNILSGPIPVSLGSLQLLEQIDFSFNRLAGKVPTKGIFKNLTAVRIDGNPGLCGGEQELHLLPCSAMFMNSRKHKYSTLKKVVIPLSSIVSVAVAISIMFLWRQKQNTKLPSMHTLFGSKLPKVSYNDLARATEGFSASNLIGTGRYSSVYRGTLFQGRIIVAVKVFNLETRGAQKSFIAECNALINARHRNLVPILTACSSIDSAGNDFKALVYEFMARGDLHMTLYSTRGYGNTDTLGNITLTERLNIVVDVADALEYLHHNNHQTIVHCDLKPRNILLDDNMTAHVGDFGLARFRCDSPASSFGDSISTFSFAIKGTVGYVPPEYAEGGKVSCAGDVYSFGIVLLEVFLRKSPTDDMFKDGLNIPNFVEMNFPDRIFEIVDPQLKEEQHDDLAREASKTVRETNSTCLVSVLEIGLHCAKAHPSERMDMREAAARLHTIKDVYLRGNWGNAS</sequence>
<keyword evidence="14 26" id="KW-0547">Nucleotide-binding</keyword>
<evidence type="ECO:0000256" key="1">
    <source>
        <dbReference type="ARBA" id="ARBA00004162"/>
    </source>
</evidence>
<comment type="caution">
    <text evidence="29">The sequence shown here is derived from an EMBL/GenBank/DDBJ whole genome shotgun (WGS) entry which is preliminary data.</text>
</comment>
<evidence type="ECO:0000256" key="6">
    <source>
        <dbReference type="ARBA" id="ARBA00022475"/>
    </source>
</evidence>
<dbReference type="PANTHER" id="PTHR27000:SF777">
    <property type="entry name" value="PROTEIN KINASE DOMAIN-CONTAINING PROTEIN"/>
    <property type="match status" value="1"/>
</dbReference>
<evidence type="ECO:0000256" key="22">
    <source>
        <dbReference type="ARBA" id="ARBA00048679"/>
    </source>
</evidence>
<comment type="catalytic activity">
    <reaction evidence="21">
        <text>L-threonyl-[protein] + ATP = O-phospho-L-threonyl-[protein] + ADP + H(+)</text>
        <dbReference type="Rhea" id="RHEA:46608"/>
        <dbReference type="Rhea" id="RHEA-COMP:11060"/>
        <dbReference type="Rhea" id="RHEA-COMP:11605"/>
        <dbReference type="ChEBI" id="CHEBI:15378"/>
        <dbReference type="ChEBI" id="CHEBI:30013"/>
        <dbReference type="ChEBI" id="CHEBI:30616"/>
        <dbReference type="ChEBI" id="CHEBI:61977"/>
        <dbReference type="ChEBI" id="CHEBI:456216"/>
        <dbReference type="EC" id="2.7.11.1"/>
    </reaction>
</comment>
<dbReference type="EC" id="2.7.11.1" evidence="5"/>
<dbReference type="GO" id="GO:0005524">
    <property type="term" value="F:ATP binding"/>
    <property type="evidence" value="ECO:0007669"/>
    <property type="project" value="UniProtKB-UniRule"/>
</dbReference>
<dbReference type="Pfam" id="PF00560">
    <property type="entry name" value="LRR_1"/>
    <property type="match status" value="4"/>
</dbReference>
<dbReference type="FunFam" id="3.80.10.10:FF:000095">
    <property type="entry name" value="LRR receptor-like serine/threonine-protein kinase GSO1"/>
    <property type="match status" value="1"/>
</dbReference>
<evidence type="ECO:0000256" key="21">
    <source>
        <dbReference type="ARBA" id="ARBA00047899"/>
    </source>
</evidence>
<evidence type="ECO:0000256" key="18">
    <source>
        <dbReference type="ARBA" id="ARBA00023136"/>
    </source>
</evidence>
<dbReference type="GO" id="GO:0005886">
    <property type="term" value="C:plasma membrane"/>
    <property type="evidence" value="ECO:0007669"/>
    <property type="project" value="UniProtKB-SubCell"/>
</dbReference>
<dbReference type="Gene3D" id="3.30.200.20">
    <property type="entry name" value="Phosphorylase Kinase, domain 1"/>
    <property type="match status" value="1"/>
</dbReference>
<dbReference type="SMART" id="SM00365">
    <property type="entry name" value="LRR_SD22"/>
    <property type="match status" value="4"/>
</dbReference>
<dbReference type="Gene3D" id="1.10.510.10">
    <property type="entry name" value="Transferase(Phosphotransferase) domain 1"/>
    <property type="match status" value="1"/>
</dbReference>
<evidence type="ECO:0000313" key="29">
    <source>
        <dbReference type="EMBL" id="TVU26369.1"/>
    </source>
</evidence>
<evidence type="ECO:0000256" key="23">
    <source>
        <dbReference type="ARBA" id="ARBA00054320"/>
    </source>
</evidence>
<dbReference type="EMBL" id="RWGY01000013">
    <property type="protein sequence ID" value="TVU26369.1"/>
    <property type="molecule type" value="Genomic_DNA"/>
</dbReference>
<keyword evidence="10" id="KW-0808">Transferase</keyword>
<dbReference type="PROSITE" id="PS50011">
    <property type="entry name" value="PROTEIN_KINASE_DOM"/>
    <property type="match status" value="1"/>
</dbReference>
<dbReference type="PANTHER" id="PTHR27000">
    <property type="entry name" value="LEUCINE-RICH REPEAT RECEPTOR-LIKE PROTEIN KINASE FAMILY PROTEIN-RELATED"/>
    <property type="match status" value="1"/>
</dbReference>
<feature type="domain" description="Protein kinase" evidence="28">
    <location>
        <begin position="727"/>
        <end position="1038"/>
    </location>
</feature>
<dbReference type="OrthoDB" id="676979at2759"/>
<keyword evidence="18 27" id="KW-0472">Membrane</keyword>
<feature type="transmembrane region" description="Helical" evidence="27">
    <location>
        <begin position="20"/>
        <end position="42"/>
    </location>
</feature>
<name>A0A5J9UR76_9POAL</name>
<feature type="transmembrane region" description="Helical" evidence="27">
    <location>
        <begin position="673"/>
        <end position="693"/>
    </location>
</feature>
<keyword evidence="19" id="KW-0675">Receptor</keyword>
<dbReference type="SMART" id="SM00220">
    <property type="entry name" value="S_TKc"/>
    <property type="match status" value="1"/>
</dbReference>
<dbReference type="GO" id="GO:0005789">
    <property type="term" value="C:endoplasmic reticulum membrane"/>
    <property type="evidence" value="ECO:0007669"/>
    <property type="project" value="UniProtKB-SubCell"/>
</dbReference>
<keyword evidence="9" id="KW-0433">Leucine-rich repeat</keyword>
<dbReference type="Gramene" id="TVU26369">
    <property type="protein sequence ID" value="TVU26369"/>
    <property type="gene ID" value="EJB05_28912"/>
</dbReference>
<evidence type="ECO:0000256" key="27">
    <source>
        <dbReference type="SAM" id="Phobius"/>
    </source>
</evidence>
<accession>A0A5J9UR76</accession>
<evidence type="ECO:0000256" key="3">
    <source>
        <dbReference type="ARBA" id="ARBA00004479"/>
    </source>
</evidence>
<keyword evidence="30" id="KW-1185">Reference proteome</keyword>
<comment type="subcellular location">
    <subcellularLocation>
        <location evidence="1">Cell membrane</location>
        <topology evidence="1">Single-pass membrane protein</topology>
    </subcellularLocation>
    <subcellularLocation>
        <location evidence="2">Endoplasmic reticulum membrane</location>
        <topology evidence="2">Single-pass membrane protein</topology>
    </subcellularLocation>
    <subcellularLocation>
        <location evidence="3">Membrane</location>
        <topology evidence="3">Single-pass type I membrane protein</topology>
    </subcellularLocation>
</comment>
<dbReference type="SUPFAM" id="SSF56112">
    <property type="entry name" value="Protein kinase-like (PK-like)"/>
    <property type="match status" value="1"/>
</dbReference>
<evidence type="ECO:0000256" key="9">
    <source>
        <dbReference type="ARBA" id="ARBA00022614"/>
    </source>
</evidence>
<evidence type="ECO:0000256" key="15">
    <source>
        <dbReference type="ARBA" id="ARBA00022777"/>
    </source>
</evidence>
<comment type="function">
    <text evidence="23">Receptor kinase that detects X.oryzae pv. oryzae protein Ax21 to promote innate immunity. Following X.oryzae pv. oryzae protein Ax21 detection, undergoes cleavage, releasing the processed protein kinase Xa21 chain.</text>
</comment>
<keyword evidence="20" id="KW-0325">Glycoprotein</keyword>
<evidence type="ECO:0000256" key="12">
    <source>
        <dbReference type="ARBA" id="ARBA00022729"/>
    </source>
</evidence>
<keyword evidence="7" id="KW-0723">Serine/threonine-protein kinase</keyword>
<reference evidence="29 30" key="1">
    <citation type="journal article" date="2019" name="Sci. Rep.">
        <title>A high-quality genome of Eragrostis curvula grass provides insights into Poaceae evolution and supports new strategies to enhance forage quality.</title>
        <authorList>
            <person name="Carballo J."/>
            <person name="Santos B.A.C.M."/>
            <person name="Zappacosta D."/>
            <person name="Garbus I."/>
            <person name="Selva J.P."/>
            <person name="Gallo C.A."/>
            <person name="Diaz A."/>
            <person name="Albertini E."/>
            <person name="Caccamo M."/>
            <person name="Echenique V."/>
        </authorList>
    </citation>
    <scope>NUCLEOTIDE SEQUENCE [LARGE SCALE GENOMIC DNA]</scope>
    <source>
        <strain evidence="30">cv. Victoria</strain>
        <tissue evidence="29">Leaf</tissue>
    </source>
</reference>